<proteinExistence type="predicted"/>
<evidence type="ECO:0000259" key="2">
    <source>
        <dbReference type="Pfam" id="PF07905"/>
    </source>
</evidence>
<dbReference type="Proteomes" id="UP000238312">
    <property type="component" value="Unassembled WGS sequence"/>
</dbReference>
<feature type="region of interest" description="Disordered" evidence="1">
    <location>
        <begin position="460"/>
        <end position="503"/>
    </location>
</feature>
<feature type="compositionally biased region" description="Gly residues" evidence="1">
    <location>
        <begin position="473"/>
        <end position="503"/>
    </location>
</feature>
<evidence type="ECO:0000313" key="5">
    <source>
        <dbReference type="Proteomes" id="UP000238312"/>
    </source>
</evidence>
<feature type="region of interest" description="Disordered" evidence="1">
    <location>
        <begin position="361"/>
        <end position="398"/>
    </location>
</feature>
<feature type="compositionally biased region" description="Basic and acidic residues" evidence="1">
    <location>
        <begin position="219"/>
        <end position="241"/>
    </location>
</feature>
<dbReference type="InterPro" id="IPR025736">
    <property type="entry name" value="PucR_C-HTH_dom"/>
</dbReference>
<dbReference type="InterPro" id="IPR042070">
    <property type="entry name" value="PucR_C-HTH_sf"/>
</dbReference>
<evidence type="ECO:0000256" key="1">
    <source>
        <dbReference type="SAM" id="MobiDB-lite"/>
    </source>
</evidence>
<feature type="domain" description="Purine catabolism PurC-like" evidence="2">
    <location>
        <begin position="25"/>
        <end position="122"/>
    </location>
</feature>
<dbReference type="RefSeq" id="WP_106234951.1">
    <property type="nucleotide sequence ID" value="NZ_JBFAIL010000070.1"/>
</dbReference>
<dbReference type="OrthoDB" id="8450798at2"/>
<dbReference type="AlphaFoldDB" id="A0A2T0N838"/>
<dbReference type="Pfam" id="PF13556">
    <property type="entry name" value="HTH_30"/>
    <property type="match status" value="1"/>
</dbReference>
<evidence type="ECO:0000313" key="4">
    <source>
        <dbReference type="EMBL" id="PRX68961.1"/>
    </source>
</evidence>
<dbReference type="Gene3D" id="1.10.10.2840">
    <property type="entry name" value="PucR C-terminal helix-turn-helix domain"/>
    <property type="match status" value="1"/>
</dbReference>
<sequence>MPPTLRTVVRRMNLRPLAGTSAPGVLEAAVRWVAVSELADPTPYLEGGELLLTTGMRMEGDQSHYVARLVARGVAGLGFGVGVSHEETPPALVTAAERAGLPLLEVPRETPFIAVGKAVSELLAAEQYEEISRAFAAQGRLTRAALRPEGMHAVIDRLAREVDGWAALLDESGEVRHATRGARPEAVTHELIRLRGGRPAEPSGRRAEMTGPRVGPSGRRGETVARPVEARRGEPGGRGGERVPSSLALSAPGQHIVVLPLGGGGRPRGFFAVGARHTFTPVAHTVINAAGSLLTLAMEQGRTRLTAERRVRAAVLELLLAGDRERARVVLEPLGGRLPEEPFVVLAAPPEAVEALEPHGFTAMHDGPPPVPERGRASAGASAETPGGAPGRASAGAAGRTAGQAGQVVVALVAHEVAHGVAQEVAGGAEVPVGLSRPAGYAVTSLSTALEQARRALEAARSRDAAAREAEGPGAGGAGDRAKGGSQGGSQGGAGRGGRGGAGQGAGSVVGFDELAGQGLLGLLDPAAAQAFSAAVLAPLTAYGSRADLVASLRAYLEGNGHWETAAQRLGVHRHTLRYRMRRVSDLLGRDLDDPGVRAELWLALEAAGHPAISASPPDSSR</sequence>
<dbReference type="InterPro" id="IPR012914">
    <property type="entry name" value="PucR_dom"/>
</dbReference>
<dbReference type="Pfam" id="PF07905">
    <property type="entry name" value="PucR"/>
    <property type="match status" value="1"/>
</dbReference>
<accession>A0A2T0N838</accession>
<evidence type="ECO:0000259" key="3">
    <source>
        <dbReference type="Pfam" id="PF13556"/>
    </source>
</evidence>
<feature type="compositionally biased region" description="Basic and acidic residues" evidence="1">
    <location>
        <begin position="460"/>
        <end position="471"/>
    </location>
</feature>
<feature type="domain" description="PucR C-terminal helix-turn-helix" evidence="3">
    <location>
        <begin position="549"/>
        <end position="607"/>
    </location>
</feature>
<dbReference type="EMBL" id="PVNG01000002">
    <property type="protein sequence ID" value="PRX68961.1"/>
    <property type="molecule type" value="Genomic_DNA"/>
</dbReference>
<gene>
    <name evidence="4" type="ORF">B0I32_10217</name>
</gene>
<feature type="compositionally biased region" description="Low complexity" evidence="1">
    <location>
        <begin position="385"/>
        <end position="398"/>
    </location>
</feature>
<dbReference type="PANTHER" id="PTHR33744:SF1">
    <property type="entry name" value="DNA-BINDING TRANSCRIPTIONAL ACTIVATOR ADER"/>
    <property type="match status" value="1"/>
</dbReference>
<name>A0A2T0N838_9ACTN</name>
<keyword evidence="5" id="KW-1185">Reference proteome</keyword>
<dbReference type="InterPro" id="IPR051448">
    <property type="entry name" value="CdaR-like_regulators"/>
</dbReference>
<comment type="caution">
    <text evidence="4">The sequence shown here is derived from an EMBL/GenBank/DDBJ whole genome shotgun (WGS) entry which is preliminary data.</text>
</comment>
<protein>
    <submittedName>
        <fullName evidence="4">Purine catabolism regulator</fullName>
    </submittedName>
</protein>
<organism evidence="4 5">
    <name type="scientific">Nonomuraea fuscirosea</name>
    <dbReference type="NCBI Taxonomy" id="1291556"/>
    <lineage>
        <taxon>Bacteria</taxon>
        <taxon>Bacillati</taxon>
        <taxon>Actinomycetota</taxon>
        <taxon>Actinomycetes</taxon>
        <taxon>Streptosporangiales</taxon>
        <taxon>Streptosporangiaceae</taxon>
        <taxon>Nonomuraea</taxon>
    </lineage>
</organism>
<dbReference type="PANTHER" id="PTHR33744">
    <property type="entry name" value="CARBOHYDRATE DIACID REGULATOR"/>
    <property type="match status" value="1"/>
</dbReference>
<reference evidence="4 5" key="1">
    <citation type="submission" date="2018-03" db="EMBL/GenBank/DDBJ databases">
        <title>Genomic Encyclopedia of Type Strains, Phase III (KMG-III): the genomes of soil and plant-associated and newly described type strains.</title>
        <authorList>
            <person name="Whitman W."/>
        </authorList>
    </citation>
    <scope>NUCLEOTIDE SEQUENCE [LARGE SCALE GENOMIC DNA]</scope>
    <source>
        <strain evidence="4 5">CGMCC 4.7104</strain>
    </source>
</reference>
<feature type="region of interest" description="Disordered" evidence="1">
    <location>
        <begin position="194"/>
        <end position="246"/>
    </location>
</feature>